<feature type="compositionally biased region" description="Low complexity" evidence="8">
    <location>
        <begin position="400"/>
        <end position="411"/>
    </location>
</feature>
<evidence type="ECO:0000256" key="3">
    <source>
        <dbReference type="ARBA" id="ARBA00022679"/>
    </source>
</evidence>
<dbReference type="InterPro" id="IPR018584">
    <property type="entry name" value="GT87"/>
</dbReference>
<feature type="region of interest" description="Disordered" evidence="8">
    <location>
        <begin position="359"/>
        <end position="416"/>
    </location>
</feature>
<keyword evidence="3 10" id="KW-0808">Transferase</keyword>
<keyword evidence="5 9" id="KW-1133">Transmembrane helix</keyword>
<keyword evidence="4 9" id="KW-0812">Transmembrane</keyword>
<reference evidence="11" key="1">
    <citation type="submission" date="2016-10" db="EMBL/GenBank/DDBJ databases">
        <authorList>
            <person name="Varghese N."/>
            <person name="Submissions S."/>
        </authorList>
    </citation>
    <scope>NUCLEOTIDE SEQUENCE [LARGE SCALE GENOMIC DNA]</scope>
    <source>
        <strain evidence="11">DSM 44993</strain>
    </source>
</reference>
<organism evidence="10 11">
    <name type="scientific">Amycolatopsis saalfeldensis</name>
    <dbReference type="NCBI Taxonomy" id="394193"/>
    <lineage>
        <taxon>Bacteria</taxon>
        <taxon>Bacillati</taxon>
        <taxon>Actinomycetota</taxon>
        <taxon>Actinomycetes</taxon>
        <taxon>Pseudonocardiales</taxon>
        <taxon>Pseudonocardiaceae</taxon>
        <taxon>Amycolatopsis</taxon>
    </lineage>
</organism>
<evidence type="ECO:0000256" key="7">
    <source>
        <dbReference type="ARBA" id="ARBA00024033"/>
    </source>
</evidence>
<dbReference type="AlphaFoldDB" id="A0A1H8XHQ1"/>
<evidence type="ECO:0000256" key="1">
    <source>
        <dbReference type="ARBA" id="ARBA00004651"/>
    </source>
</evidence>
<comment type="subcellular location">
    <subcellularLocation>
        <location evidence="1">Cell membrane</location>
        <topology evidence="1">Multi-pass membrane protein</topology>
    </subcellularLocation>
</comment>
<evidence type="ECO:0000256" key="6">
    <source>
        <dbReference type="ARBA" id="ARBA00023136"/>
    </source>
</evidence>
<feature type="transmembrane region" description="Helical" evidence="9">
    <location>
        <begin position="164"/>
        <end position="192"/>
    </location>
</feature>
<evidence type="ECO:0000256" key="9">
    <source>
        <dbReference type="SAM" id="Phobius"/>
    </source>
</evidence>
<feature type="transmembrane region" description="Helical" evidence="9">
    <location>
        <begin position="288"/>
        <end position="306"/>
    </location>
</feature>
<dbReference type="OrthoDB" id="9776737at2"/>
<dbReference type="STRING" id="394193.SAMN04489732_107290"/>
<protein>
    <submittedName>
        <fullName evidence="10">Mannosyltransferase related to Gpi18</fullName>
    </submittedName>
</protein>
<dbReference type="EMBL" id="FOEF01000007">
    <property type="protein sequence ID" value="SEP39520.1"/>
    <property type="molecule type" value="Genomic_DNA"/>
</dbReference>
<feature type="transmembrane region" description="Helical" evidence="9">
    <location>
        <begin position="199"/>
        <end position="221"/>
    </location>
</feature>
<feature type="transmembrane region" description="Helical" evidence="9">
    <location>
        <begin position="119"/>
        <end position="144"/>
    </location>
</feature>
<feature type="transmembrane region" description="Helical" evidence="9">
    <location>
        <begin position="428"/>
        <end position="447"/>
    </location>
</feature>
<keyword evidence="6 9" id="KW-0472">Membrane</keyword>
<accession>A0A1H8XHQ1</accession>
<evidence type="ECO:0000256" key="4">
    <source>
        <dbReference type="ARBA" id="ARBA00022692"/>
    </source>
</evidence>
<keyword evidence="11" id="KW-1185">Reference proteome</keyword>
<gene>
    <name evidence="10" type="ORF">SAMN04489732_107290</name>
</gene>
<evidence type="ECO:0000256" key="2">
    <source>
        <dbReference type="ARBA" id="ARBA00022475"/>
    </source>
</evidence>
<keyword evidence="2" id="KW-1003">Cell membrane</keyword>
<dbReference type="Pfam" id="PF09594">
    <property type="entry name" value="GT87"/>
    <property type="match status" value="1"/>
</dbReference>
<evidence type="ECO:0000313" key="10">
    <source>
        <dbReference type="EMBL" id="SEP39520.1"/>
    </source>
</evidence>
<dbReference type="GO" id="GO:0005886">
    <property type="term" value="C:plasma membrane"/>
    <property type="evidence" value="ECO:0007669"/>
    <property type="project" value="UniProtKB-SubCell"/>
</dbReference>
<dbReference type="Proteomes" id="UP000198582">
    <property type="component" value="Unassembled WGS sequence"/>
</dbReference>
<proteinExistence type="inferred from homology"/>
<comment type="similarity">
    <text evidence="7">Belongs to the glycosyltransferase 87 family.</text>
</comment>
<feature type="transmembrane region" description="Helical" evidence="9">
    <location>
        <begin position="74"/>
        <end position="107"/>
    </location>
</feature>
<feature type="compositionally biased region" description="Gly residues" evidence="8">
    <location>
        <begin position="359"/>
        <end position="399"/>
    </location>
</feature>
<sequence>MTDNDVAARPKPRRALLIAVAAVVVLGGLAVRTAFFSYTSGDYRAFVSQWYEFIKQNGGFSALKYTFANYNTPYLYLLAILTHIPVPALYGVKAISVLFDLVLAFFTYRIVALRYPGTWWPLLAGAIVLYLPTVVLNSAAWAQVDSAYSAFGVGGVYFVLRKRPWLACVFFGLAFAFKLQAVFFFPALLLLVLRKRVPWPALLLIPAVYLLLDVPALIAGANFGDLLKIYLSQSDTYDQLTLNAPNVYQYFSSVTSSSALRLGGIVVTGLILLALMIPVVVRRSELTPARIVLVSAISVTLVPYFLPAMHERYFYPADALSVIAAFYLPRRLWAFPILEQFASGFAYAPYLLNSRQGGPGGFPGRPGGAGGRRGSGFPGAPGGTGNPGGRRGGFPGGARPGASQPGQQFRPPGGGNGGLTTGTVLVDFWILSTAMLAGLVLAVWAAVQDFRREPPVPQETPQDSAAQP</sequence>
<evidence type="ECO:0000256" key="8">
    <source>
        <dbReference type="SAM" id="MobiDB-lite"/>
    </source>
</evidence>
<dbReference type="GO" id="GO:0016758">
    <property type="term" value="F:hexosyltransferase activity"/>
    <property type="evidence" value="ECO:0007669"/>
    <property type="project" value="InterPro"/>
</dbReference>
<feature type="transmembrane region" description="Helical" evidence="9">
    <location>
        <begin position="259"/>
        <end position="281"/>
    </location>
</feature>
<name>A0A1H8XHQ1_9PSEU</name>
<dbReference type="RefSeq" id="WP_091618176.1">
    <property type="nucleotide sequence ID" value="NZ_FOEF01000007.1"/>
</dbReference>
<keyword evidence="10" id="KW-0328">Glycosyltransferase</keyword>
<evidence type="ECO:0000313" key="11">
    <source>
        <dbReference type="Proteomes" id="UP000198582"/>
    </source>
</evidence>
<evidence type="ECO:0000256" key="5">
    <source>
        <dbReference type="ARBA" id="ARBA00022989"/>
    </source>
</evidence>